<proteinExistence type="predicted"/>
<name>A0A6L2Q4J1_COPFO</name>
<feature type="domain" description="Major facilitator superfamily (MFS) profile" evidence="6">
    <location>
        <begin position="241"/>
        <end position="631"/>
    </location>
</feature>
<evidence type="ECO:0000256" key="3">
    <source>
        <dbReference type="ARBA" id="ARBA00022989"/>
    </source>
</evidence>
<protein>
    <recommendedName>
        <fullName evidence="6">Major facilitator superfamily (MFS) profile domain-containing protein</fullName>
    </recommendedName>
</protein>
<dbReference type="PANTHER" id="PTHR24064">
    <property type="entry name" value="SOLUTE CARRIER FAMILY 22 MEMBER"/>
    <property type="match status" value="1"/>
</dbReference>
<feature type="transmembrane region" description="Helical" evidence="5">
    <location>
        <begin position="344"/>
        <end position="366"/>
    </location>
</feature>
<evidence type="ECO:0000313" key="8">
    <source>
        <dbReference type="Proteomes" id="UP000502823"/>
    </source>
</evidence>
<organism evidence="7 8">
    <name type="scientific">Coptotermes formosanus</name>
    <name type="common">Formosan subterranean termite</name>
    <dbReference type="NCBI Taxonomy" id="36987"/>
    <lineage>
        <taxon>Eukaryota</taxon>
        <taxon>Metazoa</taxon>
        <taxon>Ecdysozoa</taxon>
        <taxon>Arthropoda</taxon>
        <taxon>Hexapoda</taxon>
        <taxon>Insecta</taxon>
        <taxon>Pterygota</taxon>
        <taxon>Neoptera</taxon>
        <taxon>Polyneoptera</taxon>
        <taxon>Dictyoptera</taxon>
        <taxon>Blattodea</taxon>
        <taxon>Blattoidea</taxon>
        <taxon>Termitoidae</taxon>
        <taxon>Rhinotermitidae</taxon>
        <taxon>Coptotermes</taxon>
    </lineage>
</organism>
<feature type="transmembrane region" description="Helical" evidence="5">
    <location>
        <begin position="406"/>
        <end position="425"/>
    </location>
</feature>
<dbReference type="AlphaFoldDB" id="A0A6L2Q4J1"/>
<dbReference type="Proteomes" id="UP000502823">
    <property type="component" value="Unassembled WGS sequence"/>
</dbReference>
<dbReference type="InterPro" id="IPR005828">
    <property type="entry name" value="MFS_sugar_transport-like"/>
</dbReference>
<keyword evidence="3 5" id="KW-1133">Transmembrane helix</keyword>
<evidence type="ECO:0000256" key="4">
    <source>
        <dbReference type="ARBA" id="ARBA00023136"/>
    </source>
</evidence>
<feature type="transmembrane region" description="Helical" evidence="5">
    <location>
        <begin position="610"/>
        <end position="630"/>
    </location>
</feature>
<keyword evidence="2 5" id="KW-0812">Transmembrane</keyword>
<keyword evidence="4 5" id="KW-0472">Membrane</keyword>
<feature type="transmembrane region" description="Helical" evidence="5">
    <location>
        <begin position="169"/>
        <end position="190"/>
    </location>
</feature>
<accession>A0A6L2Q4J1</accession>
<evidence type="ECO:0000313" key="7">
    <source>
        <dbReference type="EMBL" id="GFG39793.1"/>
    </source>
</evidence>
<feature type="transmembrane region" description="Helical" evidence="5">
    <location>
        <begin position="378"/>
        <end position="400"/>
    </location>
</feature>
<feature type="transmembrane region" description="Helical" evidence="5">
    <location>
        <begin position="551"/>
        <end position="568"/>
    </location>
</feature>
<reference evidence="8" key="1">
    <citation type="submission" date="2020-01" db="EMBL/GenBank/DDBJ databases">
        <title>Draft genome sequence of the Termite Coptotermes fromosanus.</title>
        <authorList>
            <person name="Itakura S."/>
            <person name="Yosikawa Y."/>
            <person name="Umezawa K."/>
        </authorList>
    </citation>
    <scope>NUCLEOTIDE SEQUENCE [LARGE SCALE GENOMIC DNA]</scope>
</reference>
<evidence type="ECO:0000256" key="2">
    <source>
        <dbReference type="ARBA" id="ARBA00022692"/>
    </source>
</evidence>
<comment type="caution">
    <text evidence="7">The sequence shown here is derived from an EMBL/GenBank/DDBJ whole genome shotgun (WGS) entry which is preliminary data.</text>
</comment>
<dbReference type="InterPro" id="IPR036259">
    <property type="entry name" value="MFS_trans_sf"/>
</dbReference>
<evidence type="ECO:0000259" key="6">
    <source>
        <dbReference type="PROSITE" id="PS50850"/>
    </source>
</evidence>
<keyword evidence="8" id="KW-1185">Reference proteome</keyword>
<evidence type="ECO:0000256" key="1">
    <source>
        <dbReference type="ARBA" id="ARBA00004141"/>
    </source>
</evidence>
<dbReference type="Gene3D" id="1.20.1250.20">
    <property type="entry name" value="MFS general substrate transporter like domains"/>
    <property type="match status" value="1"/>
</dbReference>
<dbReference type="SUPFAM" id="SSF103473">
    <property type="entry name" value="MFS general substrate transporter"/>
    <property type="match status" value="1"/>
</dbReference>
<feature type="transmembrane region" description="Helical" evidence="5">
    <location>
        <begin position="491"/>
        <end position="513"/>
    </location>
</feature>
<dbReference type="GO" id="GO:0022857">
    <property type="term" value="F:transmembrane transporter activity"/>
    <property type="evidence" value="ECO:0007669"/>
    <property type="project" value="InterPro"/>
</dbReference>
<dbReference type="InParanoid" id="A0A6L2Q4J1"/>
<feature type="transmembrane region" description="Helical" evidence="5">
    <location>
        <begin position="574"/>
        <end position="598"/>
    </location>
</feature>
<feature type="non-terminal residue" evidence="7">
    <location>
        <position position="631"/>
    </location>
</feature>
<dbReference type="PROSITE" id="PS50850">
    <property type="entry name" value="MFS"/>
    <property type="match status" value="1"/>
</dbReference>
<sequence length="631" mass="70678">MEQTRLKGENEEGDIFERLVERIGMDGKCQTRFNLICNMGFALTSAGCVRNIFVALADQTTGATLRTEMKLTTQQRNGGVAAFRAASEELTTRIREEITAVSQQDLQKTTCNLLLRVYKKINKKNMKANCPHAEMESTEIEHEKAEGDLFNDLMDYVGTEGKFQSRFNYLYNMALMVIVALPALNIVLALTSPDHWCHVPGRNTTNFTSSEWKELTIPRIETEENLDTFSKCSMYNFTLPVDARTLLEARNTGYNSTVSCQHGWKYDRTWYSQTAASQEDWVCGKELLIPSTLFFSKLGEVLGEVFIGQLGDTIGRRPVMFLGVALLVLGRCALLFSAGLYPMFLTAIVVTSLPMGVIFQSPLIIGMEVSSVPQRSHITLLQCVGWTAGLCLTPLIAWIVGGQWQIFTILTTLPCAAVFLAFRTFPESPRWLVAKGKTKRCLNVLKQIAKENGTSLPANTMEILKKLERRKEKVYGVASLFSSWRLLRNTVLISSCLAFVQLLNFTMILNIASMSGNPFLNMFLQAFVEIPGFFVGSILCDRFGRRWSQTAAYLIAVMIQLACLITVMQQHLLWLLIALVLVAKFSVNVACYCVYLQCMEIYPTNLRQTGTSLGILVSTLIGSLSPYIVYL</sequence>
<feature type="transmembrane region" description="Helical" evidence="5">
    <location>
        <begin position="319"/>
        <end position="338"/>
    </location>
</feature>
<dbReference type="EMBL" id="BLKM01001235">
    <property type="protein sequence ID" value="GFG39793.1"/>
    <property type="molecule type" value="Genomic_DNA"/>
</dbReference>
<dbReference type="OrthoDB" id="5296287at2759"/>
<dbReference type="Pfam" id="PF00083">
    <property type="entry name" value="Sugar_tr"/>
    <property type="match status" value="1"/>
</dbReference>
<gene>
    <name evidence="7" type="ORF">Cfor_01708</name>
</gene>
<feature type="transmembrane region" description="Helical" evidence="5">
    <location>
        <begin position="519"/>
        <end position="539"/>
    </location>
</feature>
<dbReference type="GO" id="GO:0016020">
    <property type="term" value="C:membrane"/>
    <property type="evidence" value="ECO:0007669"/>
    <property type="project" value="UniProtKB-SubCell"/>
</dbReference>
<evidence type="ECO:0000256" key="5">
    <source>
        <dbReference type="SAM" id="Phobius"/>
    </source>
</evidence>
<dbReference type="InterPro" id="IPR020846">
    <property type="entry name" value="MFS_dom"/>
</dbReference>
<comment type="subcellular location">
    <subcellularLocation>
        <location evidence="1">Membrane</location>
        <topology evidence="1">Multi-pass membrane protein</topology>
    </subcellularLocation>
</comment>